<evidence type="ECO:0000256" key="18">
    <source>
        <dbReference type="ARBA" id="ARBA00046452"/>
    </source>
</evidence>
<dbReference type="SMART" id="SM01223">
    <property type="entry name" value="FTO_NTD"/>
    <property type="match status" value="1"/>
</dbReference>
<evidence type="ECO:0000256" key="24">
    <source>
        <dbReference type="SAM" id="MobiDB-lite"/>
    </source>
</evidence>
<evidence type="ECO:0000256" key="20">
    <source>
        <dbReference type="ARBA" id="ARBA00048158"/>
    </source>
</evidence>
<keyword evidence="27" id="KW-1185">Reference proteome</keyword>
<evidence type="ECO:0000256" key="8">
    <source>
        <dbReference type="ARBA" id="ARBA00022723"/>
    </source>
</evidence>
<evidence type="ECO:0000256" key="14">
    <source>
        <dbReference type="ARBA" id="ARBA00030546"/>
    </source>
</evidence>
<dbReference type="GO" id="GO:0040014">
    <property type="term" value="P:regulation of multicellular organism growth"/>
    <property type="evidence" value="ECO:0007669"/>
    <property type="project" value="InterPro"/>
</dbReference>
<evidence type="ECO:0000256" key="23">
    <source>
        <dbReference type="ARBA" id="ARBA00049565"/>
    </source>
</evidence>
<evidence type="ECO:0000256" key="11">
    <source>
        <dbReference type="ARBA" id="ARBA00023004"/>
    </source>
</evidence>
<comment type="catalytic activity">
    <reaction evidence="19">
        <text>an N(1)-methyladenosine in tRNA + 2-oxoglutarate + O2 = an adenosine in tRNA + formaldehyde + succinate + CO2</text>
        <dbReference type="Rhea" id="RHEA:54576"/>
        <dbReference type="Rhea" id="RHEA-COMP:10242"/>
        <dbReference type="Rhea" id="RHEA-COMP:12312"/>
        <dbReference type="ChEBI" id="CHEBI:15379"/>
        <dbReference type="ChEBI" id="CHEBI:16526"/>
        <dbReference type="ChEBI" id="CHEBI:16810"/>
        <dbReference type="ChEBI" id="CHEBI:16842"/>
        <dbReference type="ChEBI" id="CHEBI:30031"/>
        <dbReference type="ChEBI" id="CHEBI:74411"/>
        <dbReference type="ChEBI" id="CHEBI:74491"/>
    </reaction>
</comment>
<evidence type="ECO:0000256" key="9">
    <source>
        <dbReference type="ARBA" id="ARBA00022964"/>
    </source>
</evidence>
<keyword evidence="11" id="KW-0408">Iron</keyword>
<comment type="cofactor">
    <cofactor evidence="1">
        <name>Fe(2+)</name>
        <dbReference type="ChEBI" id="CHEBI:29033"/>
    </cofactor>
</comment>
<dbReference type="GO" id="GO:0016607">
    <property type="term" value="C:nuclear speck"/>
    <property type="evidence" value="ECO:0007669"/>
    <property type="project" value="UniProtKB-SubCell"/>
</dbReference>
<evidence type="ECO:0000313" key="26">
    <source>
        <dbReference type="Ensembl" id="ENSSFAP00005015256.1"/>
    </source>
</evidence>
<evidence type="ECO:0000256" key="5">
    <source>
        <dbReference type="ARBA" id="ARBA00012931"/>
    </source>
</evidence>
<keyword evidence="9" id="KW-0223">Dioxygenase</keyword>
<feature type="region of interest" description="Disordered" evidence="24">
    <location>
        <begin position="162"/>
        <end position="287"/>
    </location>
</feature>
<dbReference type="InParanoid" id="A0A672G8P8"/>
<comment type="catalytic activity">
    <reaction evidence="23">
        <text>a 5'-end (N(7)-methyl 5'-triphosphoguanosine)-(N(6),2'-O-dimethyladenosine) in mRNA + 2-oxoglutarate + O2 = a 5'-end (N(7)-methyl 5'-triphosphoguanosine)-(2'-O-methyladenosine) in mRNA + formaldehyde + succinate + CO2</text>
        <dbReference type="Rhea" id="RHEA:57896"/>
        <dbReference type="Rhea" id="RHEA-COMP:11518"/>
        <dbReference type="Rhea" id="RHEA-COMP:11519"/>
        <dbReference type="ChEBI" id="CHEBI:15379"/>
        <dbReference type="ChEBI" id="CHEBI:16526"/>
        <dbReference type="ChEBI" id="CHEBI:16810"/>
        <dbReference type="ChEBI" id="CHEBI:16842"/>
        <dbReference type="ChEBI" id="CHEBI:30031"/>
        <dbReference type="ChEBI" id="CHEBI:85958"/>
        <dbReference type="ChEBI" id="CHEBI:85959"/>
    </reaction>
</comment>
<sequence length="622" mass="70213">MKRSGDSEGEKRRKRRRLLHELGDQKIPFLGPSDRGFQQLWDSSYSGLVLRRSCSLPAELHSRVQAALLTLRGKGCLLRDLVRVRDRDVFTAVSRALLGEPGHTYRYLDTRLFAIPWHSEDPEVKGQNCCDADLRAACKALWELNTFFCSDVSQLKEGDRLTHCGKGDVEAKQGEEGDTESKHSEDSKNSEGGDSESRQSEEGDTESKHSEEWDIESRHSDEGCSGTKHEGEWESELKHSAEEGESSQSKQHSEGKCPAWGTKDVSGTETEPAGLGAQEKPVTELKHSLSDYHIQDTDEPTSRQGCSQPSPPQVFTGPVKFNVTLLNYMDPGAAPQLKEEPYYGMGKMAVGWHHDENLITHSPVAVYSYSCHNDKGESGEGGSGEKACWRIGLKVAWDIHTPGLILPLESGDCYYMRDDLNSTHQHCVLAGEAARFSSTHRVAECSSGTLTYIQSRCQEALSNLHTDPETGSHSLLALLPTTLQHCEEIHNEVEFEWLRQYWFQGQRYARFCSWWSSPMEQLERDWRLMETMTMLFLATVEEEGRAGEGRREMAETLLSALTDRHQQRQTWRDRCHSSLAQTLPPEEAPVDRPFWGVDDPSMPLPFDLADIINRVESLLWRM</sequence>
<reference evidence="26" key="2">
    <citation type="submission" date="2025-08" db="UniProtKB">
        <authorList>
            <consortium name="Ensembl"/>
        </authorList>
    </citation>
    <scope>IDENTIFICATION</scope>
</reference>
<evidence type="ECO:0000256" key="13">
    <source>
        <dbReference type="ARBA" id="ARBA00030404"/>
    </source>
</evidence>
<dbReference type="InterPro" id="IPR024366">
    <property type="entry name" value="FTO_C"/>
</dbReference>
<evidence type="ECO:0000256" key="15">
    <source>
        <dbReference type="ARBA" id="ARBA00030557"/>
    </source>
</evidence>
<dbReference type="InterPro" id="IPR024367">
    <property type="entry name" value="FTO_cat_dom"/>
</dbReference>
<keyword evidence="8" id="KW-0479">Metal-binding</keyword>
<evidence type="ECO:0000256" key="1">
    <source>
        <dbReference type="ARBA" id="ARBA00001954"/>
    </source>
</evidence>
<dbReference type="PANTHER" id="PTHR31291:SF2">
    <property type="entry name" value="ALPHA-KETOGLUTARATE-DEPENDENT DIOXYGENASE FTO"/>
    <property type="match status" value="1"/>
</dbReference>
<comment type="subcellular location">
    <subcellularLocation>
        <location evidence="3">Cytoplasm</location>
    </subcellularLocation>
    <subcellularLocation>
        <location evidence="2">Nucleus speckle</location>
    </subcellularLocation>
</comment>
<keyword evidence="10" id="KW-0560">Oxidoreductase</keyword>
<evidence type="ECO:0000256" key="19">
    <source>
        <dbReference type="ARBA" id="ARBA00047457"/>
    </source>
</evidence>
<feature type="region of interest" description="Disordered" evidence="24">
    <location>
        <begin position="294"/>
        <end position="313"/>
    </location>
</feature>
<dbReference type="Proteomes" id="UP000472267">
    <property type="component" value="Chromosome 1"/>
</dbReference>
<reference evidence="26" key="3">
    <citation type="submission" date="2025-09" db="UniProtKB">
        <authorList>
            <consortium name="Ensembl"/>
        </authorList>
    </citation>
    <scope>IDENTIFICATION</scope>
</reference>
<dbReference type="GO" id="GO:0042245">
    <property type="term" value="P:RNA repair"/>
    <property type="evidence" value="ECO:0007669"/>
    <property type="project" value="InterPro"/>
</dbReference>
<feature type="compositionally biased region" description="Basic and acidic residues" evidence="24">
    <location>
        <begin position="162"/>
        <end position="242"/>
    </location>
</feature>
<dbReference type="Gene3D" id="1.20.58.1470">
    <property type="entry name" value="FTO C-terminal domain"/>
    <property type="match status" value="1"/>
</dbReference>
<evidence type="ECO:0000256" key="12">
    <source>
        <dbReference type="ARBA" id="ARBA00023242"/>
    </source>
</evidence>
<keyword evidence="12" id="KW-0539">Nucleus</keyword>
<reference evidence="26" key="1">
    <citation type="submission" date="2019-06" db="EMBL/GenBank/DDBJ databases">
        <authorList>
            <consortium name="Wellcome Sanger Institute Data Sharing"/>
        </authorList>
    </citation>
    <scope>NUCLEOTIDE SEQUENCE [LARGE SCALE GENOMIC DNA]</scope>
</reference>
<feature type="domain" description="Alpha-ketoglutarate-dependent dioxygenase FTO catalytic" evidence="25">
    <location>
        <begin position="34"/>
        <end position="445"/>
    </location>
</feature>
<dbReference type="FunFam" id="1.20.58.1470:FF:000001">
    <property type="entry name" value="FTO, alpha-ketoglutarate dependent dioxygenase"/>
    <property type="match status" value="1"/>
</dbReference>
<dbReference type="Pfam" id="PF12933">
    <property type="entry name" value="FTO_NTD"/>
    <property type="match status" value="1"/>
</dbReference>
<comment type="catalytic activity">
    <reaction evidence="21">
        <text>a 5'-end (N(7)-methyl 5'-triphosphoguanosine)-(N(6),2'-O-dimethyladenosine) in U6 snRNA + 2-oxoglutarate + O2 = a 5'-end (N(7)-methyl 5'-triphosphoguanosine)-(2'-O-methyladenosine) in U6 snRNA + formaldehyde + succinate + CO2</text>
        <dbReference type="Rhea" id="RHEA:57904"/>
        <dbReference type="Rhea" id="RHEA-COMP:15030"/>
        <dbReference type="Rhea" id="RHEA-COMP:15031"/>
        <dbReference type="ChEBI" id="CHEBI:15379"/>
        <dbReference type="ChEBI" id="CHEBI:16526"/>
        <dbReference type="ChEBI" id="CHEBI:16810"/>
        <dbReference type="ChEBI" id="CHEBI:16842"/>
        <dbReference type="ChEBI" id="CHEBI:30031"/>
        <dbReference type="ChEBI" id="CHEBI:85958"/>
        <dbReference type="ChEBI" id="CHEBI:85959"/>
    </reaction>
</comment>
<evidence type="ECO:0000256" key="6">
    <source>
        <dbReference type="ARBA" id="ARBA00013477"/>
    </source>
</evidence>
<proteinExistence type="inferred from homology"/>
<keyword evidence="7" id="KW-0963">Cytoplasm</keyword>
<evidence type="ECO:0000259" key="25">
    <source>
        <dbReference type="SMART" id="SM01223"/>
    </source>
</evidence>
<protein>
    <recommendedName>
        <fullName evidence="6">Alpha-ketoglutarate-dependent dioxygenase FTO</fullName>
        <ecNumber evidence="5">1.14.11.53</ecNumber>
    </recommendedName>
    <alternativeName>
        <fullName evidence="13">U6 small nuclear RNA (2'-O-methyladenosine-N(6)-)-demethylase FTO</fullName>
    </alternativeName>
    <alternativeName>
        <fullName evidence="14">U6 small nuclear RNA N(6)-methyladenosine-demethylase FTO</fullName>
    </alternativeName>
    <alternativeName>
        <fullName evidence="16">mRNA (2'-O-methyladenosine-N(6)-)-demethylase FTO</fullName>
    </alternativeName>
    <alternativeName>
        <fullName evidence="17">mRNA N(6)-methyladenosine demethylase FTO</fullName>
    </alternativeName>
    <alternativeName>
        <fullName evidence="15">tRNA N1-methyl adenine demethylase FTO</fullName>
    </alternativeName>
</protein>
<name>A0A672G8P8_SALFA</name>
<dbReference type="Gene3D" id="2.60.120.590">
    <property type="entry name" value="Alpha-ketoglutarate-dependent dioxygenase AlkB-like"/>
    <property type="match status" value="2"/>
</dbReference>
<dbReference type="GO" id="GO:0008198">
    <property type="term" value="F:ferrous iron binding"/>
    <property type="evidence" value="ECO:0007669"/>
    <property type="project" value="TreeGrafter"/>
</dbReference>
<comment type="similarity">
    <text evidence="4">Belongs to the fto family.</text>
</comment>
<accession>A0A672G8P8</accession>
<comment type="catalytic activity">
    <reaction evidence="20">
        <text>an N(6)-methyladenosine in mRNA + 2-oxoglutarate + O2 = an adenosine in mRNA + formaldehyde + succinate + CO2</text>
        <dbReference type="Rhea" id="RHEA:49520"/>
        <dbReference type="Rhea" id="RHEA-COMP:12414"/>
        <dbReference type="Rhea" id="RHEA-COMP:12417"/>
        <dbReference type="ChEBI" id="CHEBI:15379"/>
        <dbReference type="ChEBI" id="CHEBI:16526"/>
        <dbReference type="ChEBI" id="CHEBI:16810"/>
        <dbReference type="ChEBI" id="CHEBI:16842"/>
        <dbReference type="ChEBI" id="CHEBI:30031"/>
        <dbReference type="ChEBI" id="CHEBI:74411"/>
        <dbReference type="ChEBI" id="CHEBI:74449"/>
        <dbReference type="EC" id="1.14.11.53"/>
    </reaction>
</comment>
<dbReference type="GO" id="GO:0006307">
    <property type="term" value="P:DNA alkylation repair"/>
    <property type="evidence" value="ECO:0007669"/>
    <property type="project" value="InterPro"/>
</dbReference>
<dbReference type="InterPro" id="IPR037151">
    <property type="entry name" value="AlkB-like_sf"/>
</dbReference>
<dbReference type="PANTHER" id="PTHR31291">
    <property type="entry name" value="ALPHA-KETOGLUTARATE-DEPENDENT DIOXYGENASE FTO"/>
    <property type="match status" value="1"/>
</dbReference>
<dbReference type="Ensembl" id="ENSSFAT00005015881.1">
    <property type="protein sequence ID" value="ENSSFAP00005015256.1"/>
    <property type="gene ID" value="ENSSFAG00005008158.1"/>
</dbReference>
<evidence type="ECO:0000256" key="21">
    <source>
        <dbReference type="ARBA" id="ARBA00048582"/>
    </source>
</evidence>
<dbReference type="InterPro" id="IPR032868">
    <property type="entry name" value="FTO"/>
</dbReference>
<evidence type="ECO:0000256" key="17">
    <source>
        <dbReference type="ARBA" id="ARBA00032950"/>
    </source>
</evidence>
<dbReference type="GO" id="GO:0005737">
    <property type="term" value="C:cytoplasm"/>
    <property type="evidence" value="ECO:0007669"/>
    <property type="project" value="UniProtKB-SubCell"/>
</dbReference>
<evidence type="ECO:0000313" key="27">
    <source>
        <dbReference type="Proteomes" id="UP000472267"/>
    </source>
</evidence>
<evidence type="ECO:0000256" key="16">
    <source>
        <dbReference type="ARBA" id="ARBA00032169"/>
    </source>
</evidence>
<evidence type="ECO:0000256" key="10">
    <source>
        <dbReference type="ARBA" id="ARBA00023002"/>
    </source>
</evidence>
<dbReference type="GO" id="GO:0035516">
    <property type="term" value="F:broad specificity oxidative DNA demethylase activity"/>
    <property type="evidence" value="ECO:0007669"/>
    <property type="project" value="InterPro"/>
</dbReference>
<dbReference type="GO" id="GO:1990931">
    <property type="term" value="F:mRNA N6-methyladenosine dioxygenase activity"/>
    <property type="evidence" value="ECO:0007669"/>
    <property type="project" value="UniProtKB-EC"/>
</dbReference>
<comment type="catalytic activity">
    <reaction evidence="22">
        <text>N(6)-methyladenosine in U6 snRNA + 2-oxoglutarate + O2 = adenosine in U6 snRNA + formaldehyde + succinate + CO2</text>
        <dbReference type="Rhea" id="RHEA:57900"/>
        <dbReference type="Rhea" id="RHEA-COMP:13573"/>
        <dbReference type="Rhea" id="RHEA-COMP:13574"/>
        <dbReference type="ChEBI" id="CHEBI:15379"/>
        <dbReference type="ChEBI" id="CHEBI:16526"/>
        <dbReference type="ChEBI" id="CHEBI:16810"/>
        <dbReference type="ChEBI" id="CHEBI:16842"/>
        <dbReference type="ChEBI" id="CHEBI:30031"/>
        <dbReference type="ChEBI" id="CHEBI:74411"/>
        <dbReference type="ChEBI" id="CHEBI:74449"/>
    </reaction>
</comment>
<evidence type="ECO:0000256" key="22">
    <source>
        <dbReference type="ARBA" id="ARBA00049056"/>
    </source>
</evidence>
<dbReference type="InterPro" id="IPR038413">
    <property type="entry name" value="FTO_C_sf"/>
</dbReference>
<comment type="subunit">
    <text evidence="18">Monomer. May also exist as homodimer.</text>
</comment>
<dbReference type="AlphaFoldDB" id="A0A672G8P8"/>
<dbReference type="EC" id="1.14.11.53" evidence="5"/>
<evidence type="ECO:0000256" key="3">
    <source>
        <dbReference type="ARBA" id="ARBA00004496"/>
    </source>
</evidence>
<organism evidence="26 27">
    <name type="scientific">Salarias fasciatus</name>
    <name type="common">Jewelled blenny</name>
    <name type="synonym">Blennius fasciatus</name>
    <dbReference type="NCBI Taxonomy" id="181472"/>
    <lineage>
        <taxon>Eukaryota</taxon>
        <taxon>Metazoa</taxon>
        <taxon>Chordata</taxon>
        <taxon>Craniata</taxon>
        <taxon>Vertebrata</taxon>
        <taxon>Euteleostomi</taxon>
        <taxon>Actinopterygii</taxon>
        <taxon>Neopterygii</taxon>
        <taxon>Teleostei</taxon>
        <taxon>Neoteleostei</taxon>
        <taxon>Acanthomorphata</taxon>
        <taxon>Ovalentaria</taxon>
        <taxon>Blenniimorphae</taxon>
        <taxon>Blenniiformes</taxon>
        <taxon>Blennioidei</taxon>
        <taxon>Blenniidae</taxon>
        <taxon>Salariinae</taxon>
        <taxon>Salarias</taxon>
    </lineage>
</organism>
<dbReference type="SMR" id="A0A672G8P8"/>
<gene>
    <name evidence="26" type="primary">fto</name>
</gene>
<dbReference type="Pfam" id="PF12934">
    <property type="entry name" value="FTO_CTD"/>
    <property type="match status" value="1"/>
</dbReference>
<evidence type="ECO:0000256" key="4">
    <source>
        <dbReference type="ARBA" id="ARBA00006264"/>
    </source>
</evidence>
<evidence type="ECO:0000256" key="7">
    <source>
        <dbReference type="ARBA" id="ARBA00022490"/>
    </source>
</evidence>
<dbReference type="OMA" id="NYSCEGS"/>
<evidence type="ECO:0000256" key="2">
    <source>
        <dbReference type="ARBA" id="ARBA00004324"/>
    </source>
</evidence>